<dbReference type="Gene3D" id="2.60.120.10">
    <property type="entry name" value="Jelly Rolls"/>
    <property type="match status" value="1"/>
</dbReference>
<dbReference type="PANTHER" id="PTHR43698">
    <property type="entry name" value="RIBD C-TERMINAL DOMAIN CONTAINING PROTEIN"/>
    <property type="match status" value="1"/>
</dbReference>
<organism evidence="1 2">
    <name type="scientific">Candidatus Nitrosocosmicus franklandianus</name>
    <dbReference type="NCBI Taxonomy" id="1798806"/>
    <lineage>
        <taxon>Archaea</taxon>
        <taxon>Nitrososphaerota</taxon>
        <taxon>Nitrososphaeria</taxon>
        <taxon>Nitrososphaerales</taxon>
        <taxon>Nitrososphaeraceae</taxon>
        <taxon>Candidatus Nitrosocosmicus</taxon>
    </lineage>
</organism>
<gene>
    <name evidence="1" type="ORF">NFRAN_2819</name>
</gene>
<keyword evidence="2" id="KW-1185">Reference proteome</keyword>
<evidence type="ECO:0008006" key="3">
    <source>
        <dbReference type="Google" id="ProtNLM"/>
    </source>
</evidence>
<dbReference type="KEGG" id="nfn:NFRAN_2819"/>
<protein>
    <recommendedName>
        <fullName evidence="3">Cupin</fullName>
    </recommendedName>
</protein>
<dbReference type="Proteomes" id="UP000294299">
    <property type="component" value="Chromosome NFRAN"/>
</dbReference>
<proteinExistence type="predicted"/>
<dbReference type="AlphaFoldDB" id="A0A484IGK4"/>
<reference evidence="1 2" key="1">
    <citation type="submission" date="2019-02" db="EMBL/GenBank/DDBJ databases">
        <authorList>
            <person name="Lehtovirta-Morley E L."/>
        </authorList>
    </citation>
    <scope>NUCLEOTIDE SEQUENCE [LARGE SCALE GENOMIC DNA]</scope>
    <source>
        <strain evidence="1">NFRAN1</strain>
    </source>
</reference>
<dbReference type="InterPro" id="IPR011051">
    <property type="entry name" value="RmlC_Cupin_sf"/>
</dbReference>
<evidence type="ECO:0000313" key="2">
    <source>
        <dbReference type="Proteomes" id="UP000294299"/>
    </source>
</evidence>
<evidence type="ECO:0000313" key="1">
    <source>
        <dbReference type="EMBL" id="VFJ15142.1"/>
    </source>
</evidence>
<name>A0A484IGK4_9ARCH</name>
<accession>A0A484IGK4</accession>
<sequence length="187" mass="21411">MIRKILYNSQIRETNPLYFDGQVIMREIFNSDNSNDLEAYFVEFIGGSLTTVHYHESEQILIPISGNGVVGEFTLKPSTTLIDLCWENIKFQPLKVGEIVLIEPQILHIHGAIPGQTFSHIAIRKMFNQKYEGNRVVLTRSQTIWAVDLIQKLLGTNGHSIVIDHLRKVSEKINENVVPWVQSYSFD</sequence>
<dbReference type="PANTHER" id="PTHR43698:SF1">
    <property type="entry name" value="BLL4564 PROTEIN"/>
    <property type="match status" value="1"/>
</dbReference>
<dbReference type="SUPFAM" id="SSF51182">
    <property type="entry name" value="RmlC-like cupins"/>
    <property type="match status" value="1"/>
</dbReference>
<dbReference type="EMBL" id="LR216287">
    <property type="protein sequence ID" value="VFJ15142.1"/>
    <property type="molecule type" value="Genomic_DNA"/>
</dbReference>
<dbReference type="InterPro" id="IPR014710">
    <property type="entry name" value="RmlC-like_jellyroll"/>
</dbReference>